<feature type="transmembrane region" description="Helical" evidence="8">
    <location>
        <begin position="167"/>
        <end position="198"/>
    </location>
</feature>
<dbReference type="Proteomes" id="UP000291301">
    <property type="component" value="Unassembled WGS sequence"/>
</dbReference>
<comment type="caution">
    <text evidence="10">The sequence shown here is derived from an EMBL/GenBank/DDBJ whole genome shotgun (WGS) entry which is preliminary data.</text>
</comment>
<evidence type="ECO:0000256" key="5">
    <source>
        <dbReference type="ARBA" id="ARBA00022692"/>
    </source>
</evidence>
<evidence type="ECO:0000313" key="11">
    <source>
        <dbReference type="Proteomes" id="UP000291301"/>
    </source>
</evidence>
<organism evidence="10 11">
    <name type="scientific">Oricola cellulosilytica</name>
    <dbReference type="NCBI Taxonomy" id="1429082"/>
    <lineage>
        <taxon>Bacteria</taxon>
        <taxon>Pseudomonadati</taxon>
        <taxon>Pseudomonadota</taxon>
        <taxon>Alphaproteobacteria</taxon>
        <taxon>Hyphomicrobiales</taxon>
        <taxon>Ahrensiaceae</taxon>
        <taxon>Oricola</taxon>
    </lineage>
</organism>
<dbReference type="GO" id="GO:0016763">
    <property type="term" value="F:pentosyltransferase activity"/>
    <property type="evidence" value="ECO:0007669"/>
    <property type="project" value="TreeGrafter"/>
</dbReference>
<keyword evidence="5 8" id="KW-0812">Transmembrane</keyword>
<dbReference type="InterPro" id="IPR050297">
    <property type="entry name" value="LipidA_mod_glycosyltrf_83"/>
</dbReference>
<evidence type="ECO:0000313" key="10">
    <source>
        <dbReference type="EMBL" id="TCD12406.1"/>
    </source>
</evidence>
<dbReference type="RefSeq" id="WP_131570587.1">
    <property type="nucleotide sequence ID" value="NZ_JAINFK010000005.1"/>
</dbReference>
<evidence type="ECO:0000256" key="8">
    <source>
        <dbReference type="SAM" id="Phobius"/>
    </source>
</evidence>
<sequence>MRYLVLFLLSLMIGLPGKAGIPPVDRDESRYVQATKQMVETGDYVDIRFQEESRYKKPVGIYWMQAAVLAIGGQGAESPLWIYRIVSVLGAAFAALATCWAGTALFGRPAGFAAGAIMAALFGLVFEAHIAKTDAVLAALTIAAQGALAQIYVASRTERLPPVHLSWVFWLAQGAGVLVKGPIVPLASVLTIAALFAFDRNVRWLRDLRPVRGVVLAGVMVLPWLLLITWKSGGAFWIESVGQDMLGKVGGGAESHGAPPGYYLLTYGVFTWPFGVFALLAGLVALNRARDDARLLFLLCWYVPFWFFFELIPTKLPHYVLPAYPALALLAGWALAQSQPITVSGLRLWQKWLLYPAYVGHIVVTVALAGAAIAGPIYLGGGFNPFGIVAAIAIVGTGFLAIAHLSGITIRRAGYVAVASIVAYGSMFGLVLPSFDRMWMAPRIAAAFEEHRPCPQSVLASVGFHEPSLVFLAGTDTVLTDVNGAAEHLLDDPACAVAVVPAKDVNELRGLLSAEGANVDEVAAIDGVNYSKGQRLSLRMVRSAAE</sequence>
<feature type="transmembrane region" description="Helical" evidence="8">
    <location>
        <begin position="81"/>
        <end position="103"/>
    </location>
</feature>
<keyword evidence="9" id="KW-0732">Signal</keyword>
<feature type="chain" id="PRO_5020289038" evidence="9">
    <location>
        <begin position="20"/>
        <end position="546"/>
    </location>
</feature>
<feature type="transmembrane region" description="Helical" evidence="8">
    <location>
        <begin position="210"/>
        <end position="230"/>
    </location>
</feature>
<dbReference type="PANTHER" id="PTHR33908">
    <property type="entry name" value="MANNOSYLTRANSFERASE YKCB-RELATED"/>
    <property type="match status" value="1"/>
</dbReference>
<dbReference type="OrthoDB" id="9810951at2"/>
<keyword evidence="6 8" id="KW-1133">Transmembrane helix</keyword>
<proteinExistence type="predicted"/>
<feature type="transmembrane region" description="Helical" evidence="8">
    <location>
        <begin position="109"/>
        <end position="128"/>
    </location>
</feature>
<feature type="transmembrane region" description="Helical" evidence="8">
    <location>
        <begin position="385"/>
        <end position="403"/>
    </location>
</feature>
<evidence type="ECO:0000256" key="1">
    <source>
        <dbReference type="ARBA" id="ARBA00004651"/>
    </source>
</evidence>
<evidence type="ECO:0000256" key="7">
    <source>
        <dbReference type="ARBA" id="ARBA00023136"/>
    </source>
</evidence>
<evidence type="ECO:0000256" key="4">
    <source>
        <dbReference type="ARBA" id="ARBA00022679"/>
    </source>
</evidence>
<feature type="transmembrane region" description="Helical" evidence="8">
    <location>
        <begin position="357"/>
        <end position="379"/>
    </location>
</feature>
<evidence type="ECO:0000256" key="9">
    <source>
        <dbReference type="SAM" id="SignalP"/>
    </source>
</evidence>
<reference evidence="10 11" key="1">
    <citation type="journal article" date="2015" name="Antonie Van Leeuwenhoek">
        <title>Oricola cellulosilytica gen. nov., sp. nov., a cellulose-degrading bacterium of the family Phyllobacteriaceae isolated from surface seashore water, and emended descriptions of Mesorhizobium loti and Phyllobacterium myrsinacearum.</title>
        <authorList>
            <person name="Hameed A."/>
            <person name="Shahina M."/>
            <person name="Lai W.A."/>
            <person name="Lin S.Y."/>
            <person name="Young L.S."/>
            <person name="Liu Y.C."/>
            <person name="Hsu Y.H."/>
            <person name="Young C.C."/>
        </authorList>
    </citation>
    <scope>NUCLEOTIDE SEQUENCE [LARGE SCALE GENOMIC DNA]</scope>
    <source>
        <strain evidence="10 11">KCTC 52183</strain>
    </source>
</reference>
<dbReference type="EMBL" id="SJST01000007">
    <property type="protein sequence ID" value="TCD12406.1"/>
    <property type="molecule type" value="Genomic_DNA"/>
</dbReference>
<feature type="transmembrane region" description="Helical" evidence="8">
    <location>
        <begin position="293"/>
        <end position="312"/>
    </location>
</feature>
<gene>
    <name evidence="10" type="ORF">E0D97_15520</name>
</gene>
<dbReference type="GO" id="GO:0009103">
    <property type="term" value="P:lipopolysaccharide biosynthetic process"/>
    <property type="evidence" value="ECO:0007669"/>
    <property type="project" value="TreeGrafter"/>
</dbReference>
<dbReference type="GO" id="GO:0010041">
    <property type="term" value="P:response to iron(III) ion"/>
    <property type="evidence" value="ECO:0007669"/>
    <property type="project" value="TreeGrafter"/>
</dbReference>
<feature type="signal peptide" evidence="9">
    <location>
        <begin position="1"/>
        <end position="19"/>
    </location>
</feature>
<keyword evidence="3" id="KW-0328">Glycosyltransferase</keyword>
<evidence type="ECO:0000256" key="3">
    <source>
        <dbReference type="ARBA" id="ARBA00022676"/>
    </source>
</evidence>
<evidence type="ECO:0000256" key="2">
    <source>
        <dbReference type="ARBA" id="ARBA00022475"/>
    </source>
</evidence>
<keyword evidence="2" id="KW-1003">Cell membrane</keyword>
<feature type="transmembrane region" description="Helical" evidence="8">
    <location>
        <begin position="264"/>
        <end position="286"/>
    </location>
</feature>
<keyword evidence="11" id="KW-1185">Reference proteome</keyword>
<protein>
    <submittedName>
        <fullName evidence="10">Glycosyltransferase family 39 protein</fullName>
    </submittedName>
</protein>
<feature type="transmembrane region" description="Helical" evidence="8">
    <location>
        <begin position="415"/>
        <end position="435"/>
    </location>
</feature>
<comment type="subcellular location">
    <subcellularLocation>
        <location evidence="1">Cell membrane</location>
        <topology evidence="1">Multi-pass membrane protein</topology>
    </subcellularLocation>
</comment>
<dbReference type="GO" id="GO:0005886">
    <property type="term" value="C:plasma membrane"/>
    <property type="evidence" value="ECO:0007669"/>
    <property type="project" value="UniProtKB-SubCell"/>
</dbReference>
<dbReference type="AlphaFoldDB" id="A0A4R0P8S5"/>
<evidence type="ECO:0000256" key="6">
    <source>
        <dbReference type="ARBA" id="ARBA00022989"/>
    </source>
</evidence>
<keyword evidence="7 8" id="KW-0472">Membrane</keyword>
<name>A0A4R0P8S5_9HYPH</name>
<accession>A0A4R0P8S5</accession>
<dbReference type="PANTHER" id="PTHR33908:SF3">
    <property type="entry name" value="UNDECAPRENYL PHOSPHATE-ALPHA-4-AMINO-4-DEOXY-L-ARABINOSE ARABINOSYL TRANSFERASE"/>
    <property type="match status" value="1"/>
</dbReference>
<keyword evidence="4 10" id="KW-0808">Transferase</keyword>